<organism evidence="7 8">
    <name type="scientific">Marinitenerispora sediminis</name>
    <dbReference type="NCBI Taxonomy" id="1931232"/>
    <lineage>
        <taxon>Bacteria</taxon>
        <taxon>Bacillati</taxon>
        <taxon>Actinomycetota</taxon>
        <taxon>Actinomycetes</taxon>
        <taxon>Streptosporangiales</taxon>
        <taxon>Nocardiopsidaceae</taxon>
        <taxon>Marinitenerispora</taxon>
    </lineage>
</organism>
<sequence>MSNPYPQPPYDGGQGQHGQPGGYGPPTGGGPAYGGQPGYGQQPQTGGQPGYGQQPVPYGQPGYQQQGYDQAGYDQHGYQQQGYDPHGEPGLRPRPGSDDQMWGVLTHVGGIVLGLLGPLIVFLMKKDESPWVRAQAVEALNFQITAAIGLVVSGILMVVIIGFLTFIAVYAMVIIFGIMGTMAANRGELYRYPMSIRMVK</sequence>
<evidence type="ECO:0000256" key="6">
    <source>
        <dbReference type="SAM" id="Phobius"/>
    </source>
</evidence>
<dbReference type="OrthoDB" id="9808930at2"/>
<keyword evidence="3 6" id="KW-1133">Transmembrane helix</keyword>
<evidence type="ECO:0000256" key="3">
    <source>
        <dbReference type="ARBA" id="ARBA00022989"/>
    </source>
</evidence>
<name>A0A368T1R7_9ACTN</name>
<keyword evidence="4 6" id="KW-0472">Membrane</keyword>
<gene>
    <name evidence="7" type="ORF">DEF24_19060</name>
</gene>
<evidence type="ECO:0000256" key="5">
    <source>
        <dbReference type="SAM" id="MobiDB-lite"/>
    </source>
</evidence>
<reference evidence="7 8" key="1">
    <citation type="submission" date="2018-04" db="EMBL/GenBank/DDBJ databases">
        <title>Novel actinobacteria from marine sediment.</title>
        <authorList>
            <person name="Ng Z.Y."/>
            <person name="Tan G.Y.A."/>
        </authorList>
    </citation>
    <scope>NUCLEOTIDE SEQUENCE [LARGE SCALE GENOMIC DNA]</scope>
    <source>
        <strain evidence="7 8">TPS81</strain>
    </source>
</reference>
<evidence type="ECO:0000256" key="2">
    <source>
        <dbReference type="ARBA" id="ARBA00022692"/>
    </source>
</evidence>
<dbReference type="EMBL" id="QEIN01000163">
    <property type="protein sequence ID" value="RCV54632.1"/>
    <property type="molecule type" value="Genomic_DNA"/>
</dbReference>
<evidence type="ECO:0000256" key="4">
    <source>
        <dbReference type="ARBA" id="ARBA00023136"/>
    </source>
</evidence>
<comment type="caution">
    <text evidence="7">The sequence shown here is derived from an EMBL/GenBank/DDBJ whole genome shotgun (WGS) entry which is preliminary data.</text>
</comment>
<feature type="compositionally biased region" description="Low complexity" evidence="5">
    <location>
        <begin position="39"/>
        <end position="84"/>
    </location>
</feature>
<dbReference type="Pfam" id="PF09685">
    <property type="entry name" value="MamF_MmsF"/>
    <property type="match status" value="1"/>
</dbReference>
<protein>
    <submittedName>
        <fullName evidence="7">DUF4870 domain-containing protein</fullName>
    </submittedName>
</protein>
<feature type="compositionally biased region" description="Basic and acidic residues" evidence="5">
    <location>
        <begin position="85"/>
        <end position="97"/>
    </location>
</feature>
<comment type="subcellular location">
    <subcellularLocation>
        <location evidence="1">Membrane</location>
        <topology evidence="1">Multi-pass membrane protein</topology>
    </subcellularLocation>
</comment>
<feature type="transmembrane region" description="Helical" evidence="6">
    <location>
        <begin position="144"/>
        <end position="176"/>
    </location>
</feature>
<feature type="transmembrane region" description="Helical" evidence="6">
    <location>
        <begin position="102"/>
        <end position="124"/>
    </location>
</feature>
<keyword evidence="8" id="KW-1185">Reference proteome</keyword>
<keyword evidence="2 6" id="KW-0812">Transmembrane</keyword>
<evidence type="ECO:0000313" key="8">
    <source>
        <dbReference type="Proteomes" id="UP000253318"/>
    </source>
</evidence>
<dbReference type="InterPro" id="IPR019109">
    <property type="entry name" value="MamF_MmsF"/>
</dbReference>
<feature type="region of interest" description="Disordered" evidence="5">
    <location>
        <begin position="1"/>
        <end position="98"/>
    </location>
</feature>
<evidence type="ECO:0000313" key="7">
    <source>
        <dbReference type="EMBL" id="RCV54632.1"/>
    </source>
</evidence>
<evidence type="ECO:0000256" key="1">
    <source>
        <dbReference type="ARBA" id="ARBA00004141"/>
    </source>
</evidence>
<dbReference type="AlphaFoldDB" id="A0A368T1R7"/>
<proteinExistence type="predicted"/>
<accession>A0A368T1R7</accession>
<dbReference type="Proteomes" id="UP000253318">
    <property type="component" value="Unassembled WGS sequence"/>
</dbReference>
<feature type="compositionally biased region" description="Gly residues" evidence="5">
    <location>
        <begin position="12"/>
        <end position="38"/>
    </location>
</feature>
<dbReference type="RefSeq" id="WP_114398811.1">
    <property type="nucleotide sequence ID" value="NZ_QEIM01000091.1"/>
</dbReference>